<dbReference type="InterPro" id="IPR023286">
    <property type="entry name" value="ABATE_dom_sf"/>
</dbReference>
<accession>A0ABN0ZK18</accession>
<evidence type="ECO:0000313" key="2">
    <source>
        <dbReference type="EMBL" id="GAA0450627.1"/>
    </source>
</evidence>
<sequence>MKVPFSDYTLGAGVATALVNTSALVRRSTGEMLVDPPALSRFLDEHRIAADAVDPDRGPTQRDLTAVLALRQEVRSLLETDGEDRVAEGANALLARAGTGPRLERDAEGRWQWYVTTASRASLAEELAAMIGTGLLGVLRTLAHDRIRHCASPACDGMFVDTSKAGRRRYCMPELCGNRINVAKHRARRHSTSETR</sequence>
<reference evidence="2 3" key="1">
    <citation type="journal article" date="2019" name="Int. J. Syst. Evol. Microbiol.">
        <title>The Global Catalogue of Microorganisms (GCM) 10K type strain sequencing project: providing services to taxonomists for standard genome sequencing and annotation.</title>
        <authorList>
            <consortium name="The Broad Institute Genomics Platform"/>
            <consortium name="The Broad Institute Genome Sequencing Center for Infectious Disease"/>
            <person name="Wu L."/>
            <person name="Ma J."/>
        </authorList>
    </citation>
    <scope>NUCLEOTIDE SEQUENCE [LARGE SCALE GENOMIC DNA]</scope>
    <source>
        <strain evidence="2 3">JCM 4805</strain>
    </source>
</reference>
<dbReference type="Pfam" id="PF07336">
    <property type="entry name" value="ABATE"/>
    <property type="match status" value="1"/>
</dbReference>
<comment type="caution">
    <text evidence="2">The sequence shown here is derived from an EMBL/GenBank/DDBJ whole genome shotgun (WGS) entry which is preliminary data.</text>
</comment>
<dbReference type="InterPro" id="IPR010852">
    <property type="entry name" value="ABATE"/>
</dbReference>
<keyword evidence="3" id="KW-1185">Reference proteome</keyword>
<dbReference type="SUPFAM" id="SSF160904">
    <property type="entry name" value="Jann2411-like"/>
    <property type="match status" value="1"/>
</dbReference>
<dbReference type="InterPro" id="IPR021005">
    <property type="entry name" value="Znf_CGNR"/>
</dbReference>
<organism evidence="2 3">
    <name type="scientific">Streptomyces olivaceiscleroticus</name>
    <dbReference type="NCBI Taxonomy" id="68245"/>
    <lineage>
        <taxon>Bacteria</taxon>
        <taxon>Bacillati</taxon>
        <taxon>Actinomycetota</taxon>
        <taxon>Actinomycetes</taxon>
        <taxon>Kitasatosporales</taxon>
        <taxon>Streptomycetaceae</taxon>
        <taxon>Streptomyces</taxon>
    </lineage>
</organism>
<feature type="domain" description="Zinc finger CGNR" evidence="1">
    <location>
        <begin position="146"/>
        <end position="189"/>
    </location>
</feature>
<dbReference type="Gene3D" id="1.10.3300.10">
    <property type="entry name" value="Jann2411-like domain"/>
    <property type="match status" value="1"/>
</dbReference>
<gene>
    <name evidence="2" type="ORF">GCM10010361_13330</name>
</gene>
<dbReference type="EMBL" id="BAAABY010000009">
    <property type="protein sequence ID" value="GAA0450627.1"/>
    <property type="molecule type" value="Genomic_DNA"/>
</dbReference>
<evidence type="ECO:0000313" key="3">
    <source>
        <dbReference type="Proteomes" id="UP001500909"/>
    </source>
</evidence>
<name>A0ABN0ZK18_9ACTN</name>
<dbReference type="Pfam" id="PF11706">
    <property type="entry name" value="zf-CGNR"/>
    <property type="match status" value="1"/>
</dbReference>
<evidence type="ECO:0000259" key="1">
    <source>
        <dbReference type="Pfam" id="PF11706"/>
    </source>
</evidence>
<dbReference type="Proteomes" id="UP001500909">
    <property type="component" value="Unassembled WGS sequence"/>
</dbReference>
<dbReference type="PANTHER" id="PTHR35525">
    <property type="entry name" value="BLL6575 PROTEIN"/>
    <property type="match status" value="1"/>
</dbReference>
<dbReference type="PANTHER" id="PTHR35525:SF3">
    <property type="entry name" value="BLL6575 PROTEIN"/>
    <property type="match status" value="1"/>
</dbReference>
<protein>
    <submittedName>
        <fullName evidence="2">CGNR zinc finger domain-containing protein</fullName>
    </submittedName>
</protein>
<proteinExistence type="predicted"/>